<organism evidence="1 2">
    <name type="scientific">Pseudonocardia sediminis</name>
    <dbReference type="NCBI Taxonomy" id="1397368"/>
    <lineage>
        <taxon>Bacteria</taxon>
        <taxon>Bacillati</taxon>
        <taxon>Actinomycetota</taxon>
        <taxon>Actinomycetes</taxon>
        <taxon>Pseudonocardiales</taxon>
        <taxon>Pseudonocardiaceae</taxon>
        <taxon>Pseudonocardia</taxon>
    </lineage>
</organism>
<dbReference type="PANTHER" id="PTHR34472">
    <property type="entry name" value="SULFUR CARRIER PROTEIN THIS"/>
    <property type="match status" value="1"/>
</dbReference>
<name>A0A4Q7V4V2_PSEST</name>
<dbReference type="SUPFAM" id="SSF54285">
    <property type="entry name" value="MoaD/ThiS"/>
    <property type="match status" value="1"/>
</dbReference>
<dbReference type="InterPro" id="IPR010035">
    <property type="entry name" value="Thi_S"/>
</dbReference>
<dbReference type="Gene3D" id="3.10.20.30">
    <property type="match status" value="1"/>
</dbReference>
<proteinExistence type="predicted"/>
<dbReference type="EMBL" id="SHKL01000001">
    <property type="protein sequence ID" value="RZT88718.1"/>
    <property type="molecule type" value="Genomic_DNA"/>
</dbReference>
<dbReference type="InterPro" id="IPR016155">
    <property type="entry name" value="Mopterin_synth/thiamin_S_b"/>
</dbReference>
<sequence length="66" mass="6786">MQIWINGTEHRLDGTPTVADALSAAGAPERGVAVAVDGDVVPRARWAGHVLVEGARVEILTAVQGG</sequence>
<accession>A0A4Q7V4V2</accession>
<dbReference type="CDD" id="cd00565">
    <property type="entry name" value="Ubl_ThiS"/>
    <property type="match status" value="1"/>
</dbReference>
<evidence type="ECO:0000313" key="1">
    <source>
        <dbReference type="EMBL" id="RZT88718.1"/>
    </source>
</evidence>
<dbReference type="AlphaFoldDB" id="A0A4Q7V4V2"/>
<protein>
    <submittedName>
        <fullName evidence="1">Sulfur carrier protein</fullName>
    </submittedName>
</protein>
<dbReference type="InterPro" id="IPR003749">
    <property type="entry name" value="ThiS/MoaD-like"/>
</dbReference>
<dbReference type="NCBIfam" id="TIGR01683">
    <property type="entry name" value="thiS"/>
    <property type="match status" value="1"/>
</dbReference>
<gene>
    <name evidence="1" type="ORF">EV383_5663</name>
</gene>
<dbReference type="InterPro" id="IPR012675">
    <property type="entry name" value="Beta-grasp_dom_sf"/>
</dbReference>
<dbReference type="PANTHER" id="PTHR34472:SF1">
    <property type="entry name" value="SULFUR CARRIER PROTEIN THIS"/>
    <property type="match status" value="1"/>
</dbReference>
<dbReference type="RefSeq" id="WP_130292704.1">
    <property type="nucleotide sequence ID" value="NZ_SHKL01000001.1"/>
</dbReference>
<dbReference type="Proteomes" id="UP000291591">
    <property type="component" value="Unassembled WGS sequence"/>
</dbReference>
<keyword evidence="2" id="KW-1185">Reference proteome</keyword>
<comment type="caution">
    <text evidence="1">The sequence shown here is derived from an EMBL/GenBank/DDBJ whole genome shotgun (WGS) entry which is preliminary data.</text>
</comment>
<dbReference type="Pfam" id="PF02597">
    <property type="entry name" value="ThiS"/>
    <property type="match status" value="1"/>
</dbReference>
<dbReference type="OrthoDB" id="163636at2"/>
<evidence type="ECO:0000313" key="2">
    <source>
        <dbReference type="Proteomes" id="UP000291591"/>
    </source>
</evidence>
<reference evidence="1 2" key="1">
    <citation type="submission" date="2019-02" db="EMBL/GenBank/DDBJ databases">
        <title>Sequencing the genomes of 1000 actinobacteria strains.</title>
        <authorList>
            <person name="Klenk H.-P."/>
        </authorList>
    </citation>
    <scope>NUCLEOTIDE SEQUENCE [LARGE SCALE GENOMIC DNA]</scope>
    <source>
        <strain evidence="1 2">DSM 45779</strain>
    </source>
</reference>